<dbReference type="Gene3D" id="3.50.50.60">
    <property type="entry name" value="FAD/NAD(P)-binding domain"/>
    <property type="match status" value="2"/>
</dbReference>
<evidence type="ECO:0000259" key="2">
    <source>
        <dbReference type="Pfam" id="PF23150"/>
    </source>
</evidence>
<comment type="caution">
    <text evidence="3">The sequence shown here is derived from an EMBL/GenBank/DDBJ whole genome shotgun (WGS) entry which is preliminary data.</text>
</comment>
<name>A0AAW1V3K5_9CUCU</name>
<proteinExistence type="predicted"/>
<dbReference type="InterPro" id="IPR038884">
    <property type="entry name" value="CFAP61"/>
</dbReference>
<accession>A0AAW1V3K5</accession>
<protein>
    <recommendedName>
        <fullName evidence="5">Cilia- and flagella-associated protein 61 N-terminal domain-containing protein</fullName>
    </recommendedName>
</protein>
<gene>
    <name evidence="3" type="ORF">WA026_016737</name>
</gene>
<dbReference type="PANTHER" id="PTHR21178">
    <property type="entry name" value="CILIA- AND FLAGELLA-ASSOCIATED PROTEIN 61"/>
    <property type="match status" value="1"/>
</dbReference>
<feature type="domain" description="CFAP61 dimerisation" evidence="2">
    <location>
        <begin position="1083"/>
        <end position="1202"/>
    </location>
</feature>
<dbReference type="SUPFAM" id="SSF51905">
    <property type="entry name" value="FAD/NAD(P)-binding domain"/>
    <property type="match status" value="1"/>
</dbReference>
<dbReference type="Pfam" id="PF23150">
    <property type="entry name" value="CFAP61_dimer"/>
    <property type="match status" value="1"/>
</dbReference>
<feature type="domain" description="Cilia- and flagella-associated protein 61 N-terminal" evidence="1">
    <location>
        <begin position="45"/>
        <end position="292"/>
    </location>
</feature>
<dbReference type="Proteomes" id="UP001431783">
    <property type="component" value="Unassembled WGS sequence"/>
</dbReference>
<dbReference type="InterPro" id="IPR032151">
    <property type="entry name" value="CFAP61_N"/>
</dbReference>
<reference evidence="3 4" key="1">
    <citation type="submission" date="2023-03" db="EMBL/GenBank/DDBJ databases">
        <title>Genome insight into feeding habits of ladybird beetles.</title>
        <authorList>
            <person name="Li H.-S."/>
            <person name="Huang Y.-H."/>
            <person name="Pang H."/>
        </authorList>
    </citation>
    <scope>NUCLEOTIDE SEQUENCE [LARGE SCALE GENOMIC DNA]</scope>
    <source>
        <strain evidence="3">SYSU_2023b</strain>
        <tissue evidence="3">Whole body</tissue>
    </source>
</reference>
<dbReference type="Pfam" id="PF16092">
    <property type="entry name" value="CFAP61_N"/>
    <property type="match status" value="1"/>
</dbReference>
<organism evidence="3 4">
    <name type="scientific">Henosepilachna vigintioctopunctata</name>
    <dbReference type="NCBI Taxonomy" id="420089"/>
    <lineage>
        <taxon>Eukaryota</taxon>
        <taxon>Metazoa</taxon>
        <taxon>Ecdysozoa</taxon>
        <taxon>Arthropoda</taxon>
        <taxon>Hexapoda</taxon>
        <taxon>Insecta</taxon>
        <taxon>Pterygota</taxon>
        <taxon>Neoptera</taxon>
        <taxon>Endopterygota</taxon>
        <taxon>Coleoptera</taxon>
        <taxon>Polyphaga</taxon>
        <taxon>Cucujiformia</taxon>
        <taxon>Coccinelloidea</taxon>
        <taxon>Coccinellidae</taxon>
        <taxon>Epilachninae</taxon>
        <taxon>Epilachnini</taxon>
        <taxon>Henosepilachna</taxon>
    </lineage>
</organism>
<dbReference type="InterPro" id="IPR036188">
    <property type="entry name" value="FAD/NAD-bd_sf"/>
</dbReference>
<dbReference type="EMBL" id="JARQZJ010000100">
    <property type="protein sequence ID" value="KAK9886454.1"/>
    <property type="molecule type" value="Genomic_DNA"/>
</dbReference>
<evidence type="ECO:0000313" key="3">
    <source>
        <dbReference type="EMBL" id="KAK9886454.1"/>
    </source>
</evidence>
<evidence type="ECO:0000313" key="4">
    <source>
        <dbReference type="Proteomes" id="UP001431783"/>
    </source>
</evidence>
<sequence length="1307" mass="151064">MNKSGTDIRAPISARRFSAFSRSSNYSDKNATLFSKKDVIILNTNHVPQLEEMVTQDTTNMFGQVDIYEVMYTAFISLGVLSPEGDLAGAVVLQNYPHIKSVPSWCWLPWMRQIFGCDSVTQMNSIWIHLLVWKERYINIFLRPMLQYFFEKVKYKQYVMVAIPPGVEAITCLGKDSSRIMPRGYVNALKMTTLGLMARRSYVPYYKIRKAVEEDNDDILPLIAKYTTLLQETYGNYYIAELLTRFPESKRQIIVAEFKGFAVAVVILNEVVNYDILEENFELVCFHGLRKPHKNDFIEKVQTEEVEEEESFDYKLETLPESMQLALKKAPSQRTDEDNTSVDDEWDIDKSIANLFGLAKEEMRPHLSKLTFSSHILNAVLDSRDQQHGSRASWMLKYNDYESHLFKEASLKRSNLMESVLTLPNVQSTRKRPLRTFYGAKDAFVLEVAAAKEDHDEALELLVEAAFESFPDRDYCCMTIPTVQPPIGFTDRFVKVPPQDDSNFPHDLFVLHRNTVDPEIIVRIASDGDEPYIEEFFNQLQEHGNVREQVKFAMDKDPALENSSDICILMIAYNQIVGLAVLSENIELEYILSHYEVYKWVNASRQEAGSYAIIENLLIYPIFQNFANYFVTQMHTQADYSVIFYIVTPEDIFSKKNRLICNAIQHLIPSAPRIVQDYSPKYLKKKETSYSVFLSMIGMSSITRIEINTRILVVGFGYTAASFLQTLVTTSSPDLYITFSGVVVVSPHDRSHRGVPNRTRDLFFVHRHNHNRRCSHLATLRTHVNFTPGIVTEIRRQDKYVFLSDGTCLPYDILVIMAGEQHQLPNKIRTTLHSEIPPNVFIINTDTDAAVAMKTLNEIMVKDINPDGKVIVYGRELRSHATLAALKEFGVPSELLVFVNPASEAYNINNYISHEKMVFDDPDVEIAMLRILQEQGVTHYQGNIVDWVRSTQSNLISKVKFECYKRLLTLDCKCIFIYSNKSISKRTFQAIINAGLVFDGKLVIDSNFCTNDPNIYAAGPLTKYSRKYHADHMTHLYYNTEEIGEKLALHIRNMLIPENYRPKQMQKPLGFLDKIEQKQSILPVFTKPLVKLCRLVGNLNYCHITKPGMRIPAELEVTRSNFGQLYVTGDLESLDKQGYFRIHINEFKEVETITCLTRDEIYLQNLLQIWGKHVKMLNNFQLRFELMMIPDLFEYFKEPWTCGIYYDRFTEVREKVKRNLVDIPLANGKSLAENTYDVLVENNWKDLTKQQKVDILQLFNESNLRNRMEQLIVDYVEENANHLPMYAHPILLRSILHDYEKSPMFSD</sequence>
<evidence type="ECO:0000259" key="1">
    <source>
        <dbReference type="Pfam" id="PF16092"/>
    </source>
</evidence>
<dbReference type="PANTHER" id="PTHR21178:SF8">
    <property type="entry name" value="CILIA- AND FLAGELLA-ASSOCIATED PROTEIN 61"/>
    <property type="match status" value="1"/>
</dbReference>
<dbReference type="InterPro" id="IPR056299">
    <property type="entry name" value="CFAP61_dimer"/>
</dbReference>
<keyword evidence="4" id="KW-1185">Reference proteome</keyword>
<evidence type="ECO:0008006" key="5">
    <source>
        <dbReference type="Google" id="ProtNLM"/>
    </source>
</evidence>